<evidence type="ECO:0000313" key="2">
    <source>
        <dbReference type="Proteomes" id="UP000050562"/>
    </source>
</evidence>
<dbReference type="EMBL" id="LJRC01000134">
    <property type="protein sequence ID" value="KPY36873.1"/>
    <property type="molecule type" value="Genomic_DNA"/>
</dbReference>
<protein>
    <recommendedName>
        <fullName evidence="3">EthD domain-containing protein</fullName>
    </recommendedName>
</protein>
<evidence type="ECO:0000313" key="1">
    <source>
        <dbReference type="EMBL" id="KPY36873.1"/>
    </source>
</evidence>
<dbReference type="AlphaFoldDB" id="A0A0P9Y5K4"/>
<dbReference type="RefSeq" id="WP_057409345.1">
    <property type="nucleotide sequence ID" value="NZ_LJRC01000134.1"/>
</dbReference>
<dbReference type="PATRIC" id="fig|251707.3.peg.925"/>
<evidence type="ECO:0008006" key="3">
    <source>
        <dbReference type="Google" id="ProtNLM"/>
    </source>
</evidence>
<comment type="caution">
    <text evidence="1">The sequence shown here is derived from an EMBL/GenBank/DDBJ whole genome shotgun (WGS) entry which is preliminary data.</text>
</comment>
<dbReference type="Proteomes" id="UP000050562">
    <property type="component" value="Unassembled WGS sequence"/>
</dbReference>
<gene>
    <name evidence="1" type="ORF">ALO52_00691</name>
</gene>
<reference evidence="1 2" key="1">
    <citation type="submission" date="2015-09" db="EMBL/GenBank/DDBJ databases">
        <title>Genome announcement of multiple Pseudomonas syringae strains.</title>
        <authorList>
            <person name="Thakur S."/>
            <person name="Wang P.W."/>
            <person name="Gong Y."/>
            <person name="Weir B.S."/>
            <person name="Guttman D.S."/>
        </authorList>
    </citation>
    <scope>NUCLEOTIDE SEQUENCE [LARGE SCALE GENOMIC DNA]</scope>
    <source>
        <strain evidence="1 2">ICMP3956</strain>
    </source>
</reference>
<accession>A0A0P9Y5K4</accession>
<dbReference type="SUPFAM" id="SSF54909">
    <property type="entry name" value="Dimeric alpha+beta barrel"/>
    <property type="match status" value="1"/>
</dbReference>
<proteinExistence type="predicted"/>
<organism evidence="1 2">
    <name type="scientific">Pseudomonas syringae pv. primulae</name>
    <dbReference type="NCBI Taxonomy" id="251707"/>
    <lineage>
        <taxon>Bacteria</taxon>
        <taxon>Pseudomonadati</taxon>
        <taxon>Pseudomonadota</taxon>
        <taxon>Gammaproteobacteria</taxon>
        <taxon>Pseudomonadales</taxon>
        <taxon>Pseudomonadaceae</taxon>
        <taxon>Pseudomonas</taxon>
    </lineage>
</organism>
<name>A0A0P9Y5K4_9PSED</name>
<dbReference type="InterPro" id="IPR011008">
    <property type="entry name" value="Dimeric_a/b-barrel"/>
</dbReference>
<sequence>MHTSHFADNHGARDQRIVINTYTTVLRRPGVPHELFATYWRDVHGPLCARLDGLGWYVQHHLSREQDAHLWPIIEGIKPLEGYVLDGGVEIGFLSAEDQQRFQKASAILFSDEQNMFEETLAYDVPDGSSTLMDRLPEPSPNETSTLDRLHLHFHLNRDNLAAAREAIDTLARDLAGLDEVLKLRLHLAQSYDNEQPAPPAPDVAHYASEPRLNIVFMEITFESAWTRRTCYASERFKAITHGIGAHVSHITPFAVSGVYTYVRDGVMTTAGIRGSRQAELIRQLGAINQTQPEVETLFGAAPADQTPAE</sequence>
<dbReference type="Gene3D" id="3.30.70.100">
    <property type="match status" value="1"/>
</dbReference>